<evidence type="ECO:0000313" key="3">
    <source>
        <dbReference type="Proteomes" id="UP001146793"/>
    </source>
</evidence>
<comment type="caution">
    <text evidence="2">The sequence shown here is derived from an EMBL/GenBank/DDBJ whole genome shotgun (WGS) entry which is preliminary data.</text>
</comment>
<dbReference type="InterPro" id="IPR006941">
    <property type="entry name" value="RNase_CAF1"/>
</dbReference>
<gene>
    <name evidence="2" type="ORF">M0812_18360</name>
</gene>
<protein>
    <submittedName>
        <fullName evidence="2">Poly(A)-specific ribonuclease pnldc1</fullName>
    </submittedName>
</protein>
<organism evidence="2 3">
    <name type="scientific">Anaeramoeba flamelloides</name>
    <dbReference type="NCBI Taxonomy" id="1746091"/>
    <lineage>
        <taxon>Eukaryota</taxon>
        <taxon>Metamonada</taxon>
        <taxon>Anaeramoebidae</taxon>
        <taxon>Anaeramoeba</taxon>
    </lineage>
</organism>
<dbReference type="InterPro" id="IPR051181">
    <property type="entry name" value="CAF1_poly(A)_ribonucleases"/>
</dbReference>
<proteinExistence type="inferred from homology"/>
<dbReference type="AlphaFoldDB" id="A0AAV7Z391"/>
<dbReference type="Gene3D" id="3.30.420.10">
    <property type="entry name" value="Ribonuclease H-like superfamily/Ribonuclease H"/>
    <property type="match status" value="1"/>
</dbReference>
<dbReference type="GO" id="GO:0000175">
    <property type="term" value="F:3'-5'-RNA exonuclease activity"/>
    <property type="evidence" value="ECO:0007669"/>
    <property type="project" value="TreeGrafter"/>
</dbReference>
<comment type="similarity">
    <text evidence="1">Belongs to the CAF1 family.</text>
</comment>
<name>A0AAV7Z391_9EUKA</name>
<dbReference type="Proteomes" id="UP001146793">
    <property type="component" value="Unassembled WGS sequence"/>
</dbReference>
<dbReference type="PANTHER" id="PTHR15092">
    <property type="entry name" value="POLY A -SPECIFIC RIBONUCLEASE/TARGET OF EGR1, MEMBER 1"/>
    <property type="match status" value="1"/>
</dbReference>
<dbReference type="InterPro" id="IPR012677">
    <property type="entry name" value="Nucleotide-bd_a/b_plait_sf"/>
</dbReference>
<reference evidence="2" key="1">
    <citation type="submission" date="2022-08" db="EMBL/GenBank/DDBJ databases">
        <title>Novel sulphate-reducing endosymbionts in the free-living metamonad Anaeramoeba.</title>
        <authorList>
            <person name="Jerlstrom-Hultqvist J."/>
            <person name="Cepicka I."/>
            <person name="Gallot-Lavallee L."/>
            <person name="Salas-Leiva D."/>
            <person name="Curtis B.A."/>
            <person name="Zahonova K."/>
            <person name="Pipaliya S."/>
            <person name="Dacks J."/>
            <person name="Roger A.J."/>
        </authorList>
    </citation>
    <scope>NUCLEOTIDE SEQUENCE</scope>
    <source>
        <strain evidence="2">Busselton2</strain>
    </source>
</reference>
<dbReference type="PANTHER" id="PTHR15092:SF22">
    <property type="entry name" value="POLY(A)-SPECIFIC RIBONUCLEASE PNLDC1"/>
    <property type="match status" value="1"/>
</dbReference>
<dbReference type="EMBL" id="JANTQA010000036">
    <property type="protein sequence ID" value="KAJ3436303.1"/>
    <property type="molecule type" value="Genomic_DNA"/>
</dbReference>
<dbReference type="InterPro" id="IPR012337">
    <property type="entry name" value="RNaseH-like_sf"/>
</dbReference>
<dbReference type="InterPro" id="IPR036397">
    <property type="entry name" value="RNaseH_sf"/>
</dbReference>
<dbReference type="Gene3D" id="3.30.70.330">
    <property type="match status" value="1"/>
</dbReference>
<dbReference type="SUPFAM" id="SSF53098">
    <property type="entry name" value="Ribonuclease H-like"/>
    <property type="match status" value="1"/>
</dbReference>
<evidence type="ECO:0000313" key="2">
    <source>
        <dbReference type="EMBL" id="KAJ3436303.1"/>
    </source>
</evidence>
<sequence>MNITSENWEENKDRIIQDLEDCDFIAIDTELTGLHMDWTSNYFSLEDHYKNHKIACNHFVIPQVGFCPFKYDKKKQIWKCKPYNIYCFPATNNRDSSTFTCSVSALKFLHTHHFDFNTWIGKGVHFKQLEEWEKENKILEQKLDDLKEYFKQDLSLEQIGLSHKPNITEISKESMQEYELQEFEKIDGEVEKWLLKEDKEYKRVVKSSKMRWMLIQHFLKKCPQVNIGTVKEDNESKLKLTKLTKKEFKKLRLKFLEKKIKQCRESLGVSELFLHFNKPLIGHNCYFDILHFIKSYFGNLPNKLDQCKKVINQKFPIVFDTKTITEVNGPEKLNGIGLESTCLGDLYQQVKSMETPKIKFSKNFDRYYDLKLAHEAGYDAYMTGTVYLRLIDQLQKDFLYDPNSKLLRPFINKINLVNSFIRRLNLVGEDEKIKHKGMFHVSDFPNTWRNSDIKREFLKEEMKITWKWMDSSSLMLTVVNDEEIEKFKKIFLVNNNENKKKEFKIETFKEYFERNQNEN</sequence>
<dbReference type="GO" id="GO:0003723">
    <property type="term" value="F:RNA binding"/>
    <property type="evidence" value="ECO:0007669"/>
    <property type="project" value="TreeGrafter"/>
</dbReference>
<accession>A0AAV7Z391</accession>
<evidence type="ECO:0000256" key="1">
    <source>
        <dbReference type="ARBA" id="ARBA00008372"/>
    </source>
</evidence>
<dbReference type="Pfam" id="PF04857">
    <property type="entry name" value="CAF1"/>
    <property type="match status" value="1"/>
</dbReference>